<dbReference type="EMBL" id="CP086322">
    <property type="protein sequence ID" value="UQA92457.1"/>
    <property type="molecule type" value="Genomic_DNA"/>
</dbReference>
<sequence length="151" mass="15155">MATARSPFGIVRFRVAAVPFHALWLAALLFAVVLAHGACAASSQAHLGAGGPAVVSSHAASHGGAYDQETPSTASPIDALDEDGGGYPVHHQAETCVSSQPQQGAELPVPCAAPTTEAAFPAAMQGRFGAVGDTSALPLLRSATSSVVQQV</sequence>
<gene>
    <name evidence="3" type="ORF">K9S39_11960</name>
</gene>
<feature type="signal peptide" evidence="2">
    <location>
        <begin position="1"/>
        <end position="40"/>
    </location>
</feature>
<protein>
    <submittedName>
        <fullName evidence="3">Uncharacterized protein</fullName>
    </submittedName>
</protein>
<evidence type="ECO:0000256" key="1">
    <source>
        <dbReference type="SAM" id="MobiDB-lite"/>
    </source>
</evidence>
<evidence type="ECO:0000313" key="4">
    <source>
        <dbReference type="Proteomes" id="UP000830115"/>
    </source>
</evidence>
<dbReference type="Proteomes" id="UP000830115">
    <property type="component" value="Chromosome"/>
</dbReference>
<evidence type="ECO:0000256" key="2">
    <source>
        <dbReference type="SAM" id="SignalP"/>
    </source>
</evidence>
<keyword evidence="2" id="KW-0732">Signal</keyword>
<reference evidence="3" key="1">
    <citation type="submission" date="2021-10" db="EMBL/GenBank/DDBJ databases">
        <title>Streptomyces nigrumlapis sp.nov.,an antimicrobial producing actinobacterium isolated from Black Gobi rocks.</title>
        <authorList>
            <person name="Wen Y."/>
            <person name="Zhang W."/>
            <person name="Liu X.G."/>
        </authorList>
    </citation>
    <scope>NUCLEOTIDE SEQUENCE</scope>
    <source>
        <strain evidence="3">ST13-2-2</strain>
    </source>
</reference>
<keyword evidence="4" id="KW-1185">Reference proteome</keyword>
<dbReference type="RefSeq" id="WP_248863318.1">
    <property type="nucleotide sequence ID" value="NZ_CP086322.1"/>
</dbReference>
<evidence type="ECO:0000313" key="3">
    <source>
        <dbReference type="EMBL" id="UQA92457.1"/>
    </source>
</evidence>
<feature type="chain" id="PRO_5047272491" evidence="2">
    <location>
        <begin position="41"/>
        <end position="151"/>
    </location>
</feature>
<name>A0ABY4M3W6_9ACTN</name>
<feature type="region of interest" description="Disordered" evidence="1">
    <location>
        <begin position="58"/>
        <end position="85"/>
    </location>
</feature>
<accession>A0ABY4M3W6</accession>
<proteinExistence type="predicted"/>
<organism evidence="3 4">
    <name type="scientific">Streptomyces halobius</name>
    <dbReference type="NCBI Taxonomy" id="2879846"/>
    <lineage>
        <taxon>Bacteria</taxon>
        <taxon>Bacillati</taxon>
        <taxon>Actinomycetota</taxon>
        <taxon>Actinomycetes</taxon>
        <taxon>Kitasatosporales</taxon>
        <taxon>Streptomycetaceae</taxon>
        <taxon>Streptomyces</taxon>
    </lineage>
</organism>